<evidence type="ECO:0000256" key="4">
    <source>
        <dbReference type="RuleBase" id="RU361168"/>
    </source>
</evidence>
<dbReference type="Gene3D" id="3.20.20.70">
    <property type="entry name" value="Aldolase class I"/>
    <property type="match status" value="1"/>
</dbReference>
<dbReference type="CDD" id="cd14792">
    <property type="entry name" value="GH27"/>
    <property type="match status" value="1"/>
</dbReference>
<comment type="caution">
    <text evidence="5">The sequence shown here is derived from an EMBL/GenBank/DDBJ whole genome shotgun (WGS) entry which is preliminary data.</text>
</comment>
<proteinExistence type="inferred from homology"/>
<keyword evidence="2 4" id="KW-0378">Hydrolase</keyword>
<dbReference type="EMBL" id="BLLF01000654">
    <property type="protein sequence ID" value="GFH13806.1"/>
    <property type="molecule type" value="Genomic_DNA"/>
</dbReference>
<dbReference type="SUPFAM" id="SSF51445">
    <property type="entry name" value="(Trans)glycosidases"/>
    <property type="match status" value="1"/>
</dbReference>
<dbReference type="Pfam" id="PF16499">
    <property type="entry name" value="Melibiase_2"/>
    <property type="match status" value="1"/>
</dbReference>
<gene>
    <name evidence="5" type="ORF">HaLaN_09756</name>
</gene>
<comment type="catalytic activity">
    <reaction evidence="4">
        <text>Hydrolysis of terminal, non-reducing alpha-D-galactose residues in alpha-D-galactosides, including galactose oligosaccharides, galactomannans and galactolipids.</text>
        <dbReference type="EC" id="3.2.1.22"/>
    </reaction>
</comment>
<reference evidence="5 6" key="1">
    <citation type="submission" date="2020-02" db="EMBL/GenBank/DDBJ databases">
        <title>Draft genome sequence of Haematococcus lacustris strain NIES-144.</title>
        <authorList>
            <person name="Morimoto D."/>
            <person name="Nakagawa S."/>
            <person name="Yoshida T."/>
            <person name="Sawayama S."/>
        </authorList>
    </citation>
    <scope>NUCLEOTIDE SEQUENCE [LARGE SCALE GENOMIC DNA]</scope>
    <source>
        <strain evidence="5 6">NIES-144</strain>
    </source>
</reference>
<comment type="similarity">
    <text evidence="1 4">Belongs to the glycosyl hydrolase 27 family.</text>
</comment>
<evidence type="ECO:0000256" key="1">
    <source>
        <dbReference type="ARBA" id="ARBA00009743"/>
    </source>
</evidence>
<organism evidence="5 6">
    <name type="scientific">Haematococcus lacustris</name>
    <name type="common">Green alga</name>
    <name type="synonym">Haematococcus pluvialis</name>
    <dbReference type="NCBI Taxonomy" id="44745"/>
    <lineage>
        <taxon>Eukaryota</taxon>
        <taxon>Viridiplantae</taxon>
        <taxon>Chlorophyta</taxon>
        <taxon>core chlorophytes</taxon>
        <taxon>Chlorophyceae</taxon>
        <taxon>CS clade</taxon>
        <taxon>Chlamydomonadales</taxon>
        <taxon>Haematococcaceae</taxon>
        <taxon>Haematococcus</taxon>
    </lineage>
</organism>
<keyword evidence="4" id="KW-1015">Disulfide bond</keyword>
<dbReference type="InterPro" id="IPR002241">
    <property type="entry name" value="Glyco_hydro_27"/>
</dbReference>
<dbReference type="PRINTS" id="PR00740">
    <property type="entry name" value="GLHYDRLASE27"/>
</dbReference>
<dbReference type="Proteomes" id="UP000485058">
    <property type="component" value="Unassembled WGS sequence"/>
</dbReference>
<keyword evidence="6" id="KW-1185">Reference proteome</keyword>
<protein>
    <recommendedName>
        <fullName evidence="4">Alpha-galactosidase</fullName>
        <ecNumber evidence="4">3.2.1.22</ecNumber>
    </recommendedName>
    <alternativeName>
        <fullName evidence="4">Melibiase</fullName>
    </alternativeName>
</protein>
<dbReference type="GO" id="GO:0005975">
    <property type="term" value="P:carbohydrate metabolic process"/>
    <property type="evidence" value="ECO:0007669"/>
    <property type="project" value="InterPro"/>
</dbReference>
<dbReference type="PROSITE" id="PS00512">
    <property type="entry name" value="ALPHA_GALACTOSIDASE"/>
    <property type="match status" value="1"/>
</dbReference>
<evidence type="ECO:0000256" key="3">
    <source>
        <dbReference type="ARBA" id="ARBA00023295"/>
    </source>
</evidence>
<dbReference type="AlphaFoldDB" id="A0A699Z3G4"/>
<dbReference type="InterPro" id="IPR017853">
    <property type="entry name" value="GH"/>
</dbReference>
<dbReference type="PANTHER" id="PTHR11452">
    <property type="entry name" value="ALPHA-GALACTOSIDASE/ALPHA-N-ACETYLGALACTOSAMINIDASE"/>
    <property type="match status" value="1"/>
</dbReference>
<name>A0A699Z3G4_HAELA</name>
<dbReference type="InterPro" id="IPR000111">
    <property type="entry name" value="Glyco_hydro_27/36_CS"/>
</dbReference>
<dbReference type="GO" id="GO:0004557">
    <property type="term" value="F:alpha-galactosidase activity"/>
    <property type="evidence" value="ECO:0007669"/>
    <property type="project" value="UniProtKB-EC"/>
</dbReference>
<evidence type="ECO:0000313" key="5">
    <source>
        <dbReference type="EMBL" id="GFH13806.1"/>
    </source>
</evidence>
<dbReference type="InterPro" id="IPR013785">
    <property type="entry name" value="Aldolase_TIM"/>
</dbReference>
<accession>A0A699Z3G4</accession>
<evidence type="ECO:0000256" key="2">
    <source>
        <dbReference type="ARBA" id="ARBA00022801"/>
    </source>
</evidence>
<dbReference type="PANTHER" id="PTHR11452:SF75">
    <property type="entry name" value="ALPHA-GALACTOSIDASE MEL1"/>
    <property type="match status" value="1"/>
</dbReference>
<keyword evidence="3 4" id="KW-0326">Glycosidase</keyword>
<sequence>MERMRNSEGGYKYVNLDDCWMQKRDGDGRIVPFADKFPSGMKALADYVHSKGLLFGVDTGNHTCEGYPGSWGYEELDARTYAEWGVDYLKYDYCGMEKTTVSVQASYEKMRDALNASGRPILYSLCSWGSGQPWQWGKQVGNSWRVGIDLFAVWDDSQARSLMLPSFLQPVMGALHAVEQLSQHAGPGGFNDPDMLVVGLEGMYPYGVVQQCPPHIKGCKPGDYISKERWGRSG</sequence>
<evidence type="ECO:0000313" key="6">
    <source>
        <dbReference type="Proteomes" id="UP000485058"/>
    </source>
</evidence>
<dbReference type="EC" id="3.2.1.22" evidence="4"/>